<dbReference type="EMBL" id="KQ423069">
    <property type="protein sequence ID" value="KOF73643.1"/>
    <property type="molecule type" value="Genomic_DNA"/>
</dbReference>
<name>A0A0L8G9T7_OCTBM</name>
<feature type="transmembrane region" description="Helical" evidence="1">
    <location>
        <begin position="35"/>
        <end position="57"/>
    </location>
</feature>
<keyword evidence="1" id="KW-0812">Transmembrane</keyword>
<protein>
    <submittedName>
        <fullName evidence="2">Uncharacterized protein</fullName>
    </submittedName>
</protein>
<organism evidence="2">
    <name type="scientific">Octopus bimaculoides</name>
    <name type="common">California two-spotted octopus</name>
    <dbReference type="NCBI Taxonomy" id="37653"/>
    <lineage>
        <taxon>Eukaryota</taxon>
        <taxon>Metazoa</taxon>
        <taxon>Spiralia</taxon>
        <taxon>Lophotrochozoa</taxon>
        <taxon>Mollusca</taxon>
        <taxon>Cephalopoda</taxon>
        <taxon>Coleoidea</taxon>
        <taxon>Octopodiformes</taxon>
        <taxon>Octopoda</taxon>
        <taxon>Incirrata</taxon>
        <taxon>Octopodidae</taxon>
        <taxon>Octopus</taxon>
    </lineage>
</organism>
<sequence length="58" mass="6737">MVSKIIIITILILVFSCFSVKILLVSFSLHYPSLFTNILMVLFMMFFFLYMCMACLAN</sequence>
<gene>
    <name evidence="2" type="ORF">OCBIM_22037568mg</name>
</gene>
<reference evidence="2" key="1">
    <citation type="submission" date="2015-07" db="EMBL/GenBank/DDBJ databases">
        <title>MeaNS - Measles Nucleotide Surveillance Program.</title>
        <authorList>
            <person name="Tran T."/>
            <person name="Druce J."/>
        </authorList>
    </citation>
    <scope>NUCLEOTIDE SEQUENCE</scope>
    <source>
        <strain evidence="2">UCB-OBI-ISO-001</strain>
        <tissue evidence="2">Gonad</tissue>
    </source>
</reference>
<dbReference type="PROSITE" id="PS51257">
    <property type="entry name" value="PROKAR_LIPOPROTEIN"/>
    <property type="match status" value="1"/>
</dbReference>
<keyword evidence="1" id="KW-0472">Membrane</keyword>
<dbReference type="AlphaFoldDB" id="A0A0L8G9T7"/>
<keyword evidence="1" id="KW-1133">Transmembrane helix</keyword>
<accession>A0A0L8G9T7</accession>
<feature type="transmembrane region" description="Helical" evidence="1">
    <location>
        <begin position="7"/>
        <end position="29"/>
    </location>
</feature>
<proteinExistence type="predicted"/>
<evidence type="ECO:0000313" key="2">
    <source>
        <dbReference type="EMBL" id="KOF73643.1"/>
    </source>
</evidence>
<evidence type="ECO:0000256" key="1">
    <source>
        <dbReference type="SAM" id="Phobius"/>
    </source>
</evidence>